<sequence length="361" mass="41075">MLNILSVLSCLPRFVREFIIPDMSIPDVKNDPSKVQLIRLSHVYFSHPNLKEFTKFALDFGFVEAHRDNDTIYFRGYGKDPYCYVAMESKDGKPHFGGGAFVAASREEFEKAKNIEGALVKSLNAPGGGEMVTFARPGDTFMHVVFGQEERAVETEHVPTATHENLGAFNTPFEKPRQGQFQRFHEGPALVHKLGHFGYVCRDFDSELEFYTSNFNFVHSDILFHPKFSNIDVLTFMHLDLGKEYSDHHTLFLQRAPPEVKKTYVHHSSFEVADFDTQLIGHEWLGKKGWKSVWGVGRHILGSQIFDYWMDPSGFKIEHYADGDIVNDEKEARKEVAGAISIWGPELPKDFGEDSTLVAFS</sequence>
<reference evidence="3 4" key="1">
    <citation type="submission" date="2016-03" db="EMBL/GenBank/DDBJ databases">
        <authorList>
            <person name="Ploux O."/>
        </authorList>
    </citation>
    <scope>NUCLEOTIDE SEQUENCE [LARGE SCALE GENOMIC DNA]</scope>
    <source>
        <strain evidence="3 4">UAMH 11012</strain>
    </source>
</reference>
<evidence type="ECO:0000313" key="4">
    <source>
        <dbReference type="Proteomes" id="UP000184330"/>
    </source>
</evidence>
<organism evidence="3 4">
    <name type="scientific">Phialocephala subalpina</name>
    <dbReference type="NCBI Taxonomy" id="576137"/>
    <lineage>
        <taxon>Eukaryota</taxon>
        <taxon>Fungi</taxon>
        <taxon>Dikarya</taxon>
        <taxon>Ascomycota</taxon>
        <taxon>Pezizomycotina</taxon>
        <taxon>Leotiomycetes</taxon>
        <taxon>Helotiales</taxon>
        <taxon>Mollisiaceae</taxon>
        <taxon>Phialocephala</taxon>
        <taxon>Phialocephala fortinii species complex</taxon>
    </lineage>
</organism>
<dbReference type="PANTHER" id="PTHR43048">
    <property type="entry name" value="METHYLMALONYL-COA EPIMERASE"/>
    <property type="match status" value="1"/>
</dbReference>
<protein>
    <submittedName>
        <fullName evidence="3">Related to 2,3-dihydroxybiphenyl-1,2-dioxygenase</fullName>
    </submittedName>
</protein>
<accession>A0A1L7X558</accession>
<dbReference type="AlphaFoldDB" id="A0A1L7X558"/>
<feature type="domain" description="VOC" evidence="2">
    <location>
        <begin position="193"/>
        <end position="322"/>
    </location>
</feature>
<dbReference type="GO" id="GO:0046491">
    <property type="term" value="P:L-methylmalonyl-CoA metabolic process"/>
    <property type="evidence" value="ECO:0007669"/>
    <property type="project" value="TreeGrafter"/>
</dbReference>
<proteinExistence type="predicted"/>
<keyword evidence="1" id="KW-0479">Metal-binding</keyword>
<dbReference type="GO" id="GO:0046872">
    <property type="term" value="F:metal ion binding"/>
    <property type="evidence" value="ECO:0007669"/>
    <property type="project" value="UniProtKB-KW"/>
</dbReference>
<dbReference type="GO" id="GO:0005739">
    <property type="term" value="C:mitochondrion"/>
    <property type="evidence" value="ECO:0007669"/>
    <property type="project" value="TreeGrafter"/>
</dbReference>
<dbReference type="STRING" id="576137.A0A1L7X558"/>
<dbReference type="FunFam" id="3.10.180.10:FF:000039">
    <property type="entry name" value="Trihydroxytoluene oxygenase (AFU_orthologue AFUA_8G02470)"/>
    <property type="match status" value="1"/>
</dbReference>
<dbReference type="FunFam" id="3.10.180.10:FF:000034">
    <property type="entry name" value="Glyoxalase/Bleomycin resistance protein/Dihydroxybiphenyl dioxygenase"/>
    <property type="match status" value="1"/>
</dbReference>
<dbReference type="EMBL" id="FJOG01000015">
    <property type="protein sequence ID" value="CZR60148.1"/>
    <property type="molecule type" value="Genomic_DNA"/>
</dbReference>
<keyword evidence="4" id="KW-1185">Reference proteome</keyword>
<dbReference type="InterPro" id="IPR037523">
    <property type="entry name" value="VOC_core"/>
</dbReference>
<gene>
    <name evidence="3" type="ORF">PAC_10044</name>
</gene>
<dbReference type="GO" id="GO:0051213">
    <property type="term" value="F:dioxygenase activity"/>
    <property type="evidence" value="ECO:0007669"/>
    <property type="project" value="UniProtKB-KW"/>
</dbReference>
<evidence type="ECO:0000256" key="1">
    <source>
        <dbReference type="ARBA" id="ARBA00022723"/>
    </source>
</evidence>
<dbReference type="CDD" id="cd07267">
    <property type="entry name" value="THT_Oxygenase_N"/>
    <property type="match status" value="1"/>
</dbReference>
<evidence type="ECO:0000313" key="3">
    <source>
        <dbReference type="EMBL" id="CZR60148.1"/>
    </source>
</evidence>
<name>A0A1L7X558_9HELO</name>
<dbReference type="PROSITE" id="PS51819">
    <property type="entry name" value="VOC"/>
    <property type="match status" value="1"/>
</dbReference>
<dbReference type="SUPFAM" id="SSF54593">
    <property type="entry name" value="Glyoxalase/Bleomycin resistance protein/Dihydroxybiphenyl dioxygenase"/>
    <property type="match status" value="1"/>
</dbReference>
<dbReference type="InterPro" id="IPR004360">
    <property type="entry name" value="Glyas_Fos-R_dOase_dom"/>
</dbReference>
<keyword evidence="3" id="KW-0223">Dioxygenase</keyword>
<dbReference type="Pfam" id="PF00903">
    <property type="entry name" value="Glyoxalase"/>
    <property type="match status" value="1"/>
</dbReference>
<dbReference type="InterPro" id="IPR029068">
    <property type="entry name" value="Glyas_Bleomycin-R_OHBP_Dase"/>
</dbReference>
<dbReference type="Proteomes" id="UP000184330">
    <property type="component" value="Unassembled WGS sequence"/>
</dbReference>
<dbReference type="GO" id="GO:0004493">
    <property type="term" value="F:methylmalonyl-CoA epimerase activity"/>
    <property type="evidence" value="ECO:0007669"/>
    <property type="project" value="TreeGrafter"/>
</dbReference>
<dbReference type="InterPro" id="IPR051785">
    <property type="entry name" value="MMCE/EMCE_epimerase"/>
</dbReference>
<dbReference type="OrthoDB" id="3360610at2759"/>
<evidence type="ECO:0000259" key="2">
    <source>
        <dbReference type="PROSITE" id="PS51819"/>
    </source>
</evidence>
<keyword evidence="3" id="KW-0560">Oxidoreductase</keyword>
<dbReference type="Gene3D" id="3.10.180.10">
    <property type="entry name" value="2,3-Dihydroxybiphenyl 1,2-Dioxygenase, domain 1"/>
    <property type="match status" value="2"/>
</dbReference>
<dbReference type="PANTHER" id="PTHR43048:SF3">
    <property type="entry name" value="METHYLMALONYL-COA EPIMERASE, MITOCHONDRIAL"/>
    <property type="match status" value="1"/>
</dbReference>